<dbReference type="RefSeq" id="WP_189082073.1">
    <property type="nucleotide sequence ID" value="NZ_BMMX01000037.1"/>
</dbReference>
<dbReference type="Proteomes" id="UP000656042">
    <property type="component" value="Unassembled WGS sequence"/>
</dbReference>
<keyword evidence="1" id="KW-0472">Membrane</keyword>
<evidence type="ECO:0000256" key="1">
    <source>
        <dbReference type="SAM" id="Phobius"/>
    </source>
</evidence>
<reference evidence="2" key="2">
    <citation type="submission" date="2020-09" db="EMBL/GenBank/DDBJ databases">
        <authorList>
            <person name="Sun Q."/>
            <person name="Zhou Y."/>
        </authorList>
    </citation>
    <scope>NUCLEOTIDE SEQUENCE</scope>
    <source>
        <strain evidence="2">CGMCC 4.7299</strain>
    </source>
</reference>
<sequence>MASAQQRRAVTEPVTCTFPVSWPVAATVTVTVEPHGRNVHLTYVVPDRTPKVSSMSLGPITMGIVMAVVAAIARVQAGAAQARPAAP</sequence>
<keyword evidence="1" id="KW-1133">Transmembrane helix</keyword>
<protein>
    <submittedName>
        <fullName evidence="2">Uncharacterized protein</fullName>
    </submittedName>
</protein>
<keyword evidence="1" id="KW-0812">Transmembrane</keyword>
<accession>A0A8J3C5P8</accession>
<feature type="transmembrane region" description="Helical" evidence="1">
    <location>
        <begin position="52"/>
        <end position="73"/>
    </location>
</feature>
<gene>
    <name evidence="2" type="ORF">GCM10012284_53400</name>
</gene>
<evidence type="ECO:0000313" key="3">
    <source>
        <dbReference type="Proteomes" id="UP000656042"/>
    </source>
</evidence>
<evidence type="ECO:0000313" key="2">
    <source>
        <dbReference type="EMBL" id="GGL11979.1"/>
    </source>
</evidence>
<dbReference type="EMBL" id="BMMX01000037">
    <property type="protein sequence ID" value="GGL11979.1"/>
    <property type="molecule type" value="Genomic_DNA"/>
</dbReference>
<keyword evidence="3" id="KW-1185">Reference proteome</keyword>
<comment type="caution">
    <text evidence="2">The sequence shown here is derived from an EMBL/GenBank/DDBJ whole genome shotgun (WGS) entry which is preliminary data.</text>
</comment>
<proteinExistence type="predicted"/>
<reference evidence="2" key="1">
    <citation type="journal article" date="2014" name="Int. J. Syst. Evol. Microbiol.">
        <title>Complete genome sequence of Corynebacterium casei LMG S-19264T (=DSM 44701T), isolated from a smear-ripened cheese.</title>
        <authorList>
            <consortium name="US DOE Joint Genome Institute (JGI-PGF)"/>
            <person name="Walter F."/>
            <person name="Albersmeier A."/>
            <person name="Kalinowski J."/>
            <person name="Ruckert C."/>
        </authorList>
    </citation>
    <scope>NUCLEOTIDE SEQUENCE</scope>
    <source>
        <strain evidence="2">CGMCC 4.7299</strain>
    </source>
</reference>
<dbReference type="AlphaFoldDB" id="A0A8J3C5P8"/>
<organism evidence="2 3">
    <name type="scientific">Mangrovihabitans endophyticus</name>
    <dbReference type="NCBI Taxonomy" id="1751298"/>
    <lineage>
        <taxon>Bacteria</taxon>
        <taxon>Bacillati</taxon>
        <taxon>Actinomycetota</taxon>
        <taxon>Actinomycetes</taxon>
        <taxon>Micromonosporales</taxon>
        <taxon>Micromonosporaceae</taxon>
        <taxon>Mangrovihabitans</taxon>
    </lineage>
</organism>
<name>A0A8J3C5P8_9ACTN</name>